<evidence type="ECO:0000256" key="1">
    <source>
        <dbReference type="ARBA" id="ARBA00022603"/>
    </source>
</evidence>
<organism evidence="7 8">
    <name type="scientific">Dermatophagoides pteronyssinus</name>
    <name type="common">European house dust mite</name>
    <dbReference type="NCBI Taxonomy" id="6956"/>
    <lineage>
        <taxon>Eukaryota</taxon>
        <taxon>Metazoa</taxon>
        <taxon>Ecdysozoa</taxon>
        <taxon>Arthropoda</taxon>
        <taxon>Chelicerata</taxon>
        <taxon>Arachnida</taxon>
        <taxon>Acari</taxon>
        <taxon>Acariformes</taxon>
        <taxon>Sarcoptiformes</taxon>
        <taxon>Astigmata</taxon>
        <taxon>Psoroptidia</taxon>
        <taxon>Analgoidea</taxon>
        <taxon>Pyroglyphidae</taxon>
        <taxon>Dermatophagoidinae</taxon>
        <taxon>Dermatophagoides</taxon>
    </lineage>
</organism>
<dbReference type="GO" id="GO:0070476">
    <property type="term" value="P:rRNA (guanine-N7)-methylation"/>
    <property type="evidence" value="ECO:0007669"/>
    <property type="project" value="InterPro"/>
</dbReference>
<feature type="compositionally biased region" description="Basic residues" evidence="4">
    <location>
        <begin position="233"/>
        <end position="243"/>
    </location>
</feature>
<dbReference type="Pfam" id="PF13649">
    <property type="entry name" value="Methyltransf_25"/>
    <property type="match status" value="1"/>
</dbReference>
<dbReference type="Pfam" id="PF12589">
    <property type="entry name" value="WBS_methylT"/>
    <property type="match status" value="1"/>
</dbReference>
<keyword evidence="1" id="KW-0489">Methyltransferase</keyword>
<feature type="region of interest" description="Disordered" evidence="4">
    <location>
        <begin position="229"/>
        <end position="248"/>
    </location>
</feature>
<dbReference type="Gene3D" id="3.40.50.150">
    <property type="entry name" value="Vaccinia Virus protein VP39"/>
    <property type="match status" value="1"/>
</dbReference>
<dbReference type="SUPFAM" id="SSF53335">
    <property type="entry name" value="S-adenosyl-L-methionine-dependent methyltransferases"/>
    <property type="match status" value="1"/>
</dbReference>
<dbReference type="InterPro" id="IPR029063">
    <property type="entry name" value="SAM-dependent_MTases_sf"/>
</dbReference>
<dbReference type="InterPro" id="IPR041698">
    <property type="entry name" value="Methyltransf_25"/>
</dbReference>
<dbReference type="OrthoDB" id="2877at2759"/>
<evidence type="ECO:0000256" key="3">
    <source>
        <dbReference type="ARBA" id="ARBA00022691"/>
    </source>
</evidence>
<keyword evidence="7" id="KW-1185">Reference proteome</keyword>
<dbReference type="KEGG" id="dpte:113788639"/>
<dbReference type="GO" id="GO:0005730">
    <property type="term" value="C:nucleolus"/>
    <property type="evidence" value="ECO:0007669"/>
    <property type="project" value="TreeGrafter"/>
</dbReference>
<evidence type="ECO:0000259" key="5">
    <source>
        <dbReference type="Pfam" id="PF12589"/>
    </source>
</evidence>
<gene>
    <name evidence="8" type="primary">LOC113788639</name>
</gene>
<proteinExistence type="predicted"/>
<dbReference type="InParanoid" id="A0A6P6XKI1"/>
<keyword evidence="3" id="KW-0949">S-adenosyl-L-methionine</keyword>
<dbReference type="PANTHER" id="PTHR12734">
    <property type="entry name" value="METHYLTRANSFERASE-RELATED"/>
    <property type="match status" value="1"/>
</dbReference>
<dbReference type="Proteomes" id="UP000515146">
    <property type="component" value="Unplaced"/>
</dbReference>
<reference evidence="8" key="1">
    <citation type="submission" date="2025-08" db="UniProtKB">
        <authorList>
            <consortium name="RefSeq"/>
        </authorList>
    </citation>
    <scope>IDENTIFICATION</scope>
    <source>
        <strain evidence="8">Airmid</strain>
    </source>
</reference>
<dbReference type="CDD" id="cd02440">
    <property type="entry name" value="AdoMet_MTases"/>
    <property type="match status" value="1"/>
</dbReference>
<dbReference type="InterPro" id="IPR022238">
    <property type="entry name" value="Bud23_C"/>
</dbReference>
<sequence length="278" mass="31120">MCPARPECELPSEVFYSNENAEKYTNNSRINKIQYELANRCIDLLELTPDAIENGKILDIGCGSGISGDALSELGVAWTGIDNSADMIELCKQRHMANPKADFVLADIGAKQDFEPGSYAGAISVSCIQWLCHSFQSDHNPRTRIRVFFQWLYDVLSTDARAVLQFYPSDDNQVALIGKAAASVGFSTFFYVDNPDSKKNKKLFLICTFGRPTDPDSVIASALSEMNSTEHGRKLKNGKKGAQSRKQWVLNKKERQRSLGKVIKNDSKYTARKRKDKF</sequence>
<protein>
    <submittedName>
        <fullName evidence="8">Probable 18S rRNA (Guanine-N(7))-methyltransferase</fullName>
    </submittedName>
</protein>
<name>A0A6P6XKI1_DERPT</name>
<evidence type="ECO:0000313" key="8">
    <source>
        <dbReference type="RefSeq" id="XP_027193907.1"/>
    </source>
</evidence>
<evidence type="ECO:0000256" key="4">
    <source>
        <dbReference type="SAM" id="MobiDB-lite"/>
    </source>
</evidence>
<accession>A0A6P6XKI1</accession>
<evidence type="ECO:0000259" key="6">
    <source>
        <dbReference type="Pfam" id="PF13649"/>
    </source>
</evidence>
<feature type="domain" description="18S rRNA (guanine(1575)-N(7))-methyltransferase Bud23 C-terminal" evidence="5">
    <location>
        <begin position="230"/>
        <end position="275"/>
    </location>
</feature>
<evidence type="ECO:0000313" key="7">
    <source>
        <dbReference type="Proteomes" id="UP000515146"/>
    </source>
</evidence>
<dbReference type="GO" id="GO:0016435">
    <property type="term" value="F:rRNA (guanine) methyltransferase activity"/>
    <property type="evidence" value="ECO:0007669"/>
    <property type="project" value="InterPro"/>
</dbReference>
<evidence type="ECO:0000256" key="2">
    <source>
        <dbReference type="ARBA" id="ARBA00022679"/>
    </source>
</evidence>
<dbReference type="AlphaFoldDB" id="A0A6P6XKI1"/>
<dbReference type="PANTHER" id="PTHR12734:SF0">
    <property type="entry name" value="18S RRNA (GUANINE-N(7))-METHYLTRANSFERASE-RELATED"/>
    <property type="match status" value="1"/>
</dbReference>
<dbReference type="InterPro" id="IPR039769">
    <property type="entry name" value="Bud23-like"/>
</dbReference>
<keyword evidence="2" id="KW-0808">Transferase</keyword>
<feature type="domain" description="Methyltransferase" evidence="6">
    <location>
        <begin position="57"/>
        <end position="131"/>
    </location>
</feature>
<dbReference type="RefSeq" id="XP_027193907.1">
    <property type="nucleotide sequence ID" value="XM_027338106.1"/>
</dbReference>